<accession>A0A8X6FII8</accession>
<evidence type="ECO:0000313" key="2">
    <source>
        <dbReference type="Proteomes" id="UP000887116"/>
    </source>
</evidence>
<proteinExistence type="predicted"/>
<dbReference type="EMBL" id="BMAO01012327">
    <property type="protein sequence ID" value="GFQ80636.1"/>
    <property type="molecule type" value="Genomic_DNA"/>
</dbReference>
<keyword evidence="2" id="KW-1185">Reference proteome</keyword>
<evidence type="ECO:0000313" key="1">
    <source>
        <dbReference type="EMBL" id="GFQ80636.1"/>
    </source>
</evidence>
<organism evidence="1 2">
    <name type="scientific">Trichonephila clavata</name>
    <name type="common">Joro spider</name>
    <name type="synonym">Nephila clavata</name>
    <dbReference type="NCBI Taxonomy" id="2740835"/>
    <lineage>
        <taxon>Eukaryota</taxon>
        <taxon>Metazoa</taxon>
        <taxon>Ecdysozoa</taxon>
        <taxon>Arthropoda</taxon>
        <taxon>Chelicerata</taxon>
        <taxon>Arachnida</taxon>
        <taxon>Araneae</taxon>
        <taxon>Araneomorphae</taxon>
        <taxon>Entelegynae</taxon>
        <taxon>Araneoidea</taxon>
        <taxon>Nephilidae</taxon>
        <taxon>Trichonephila</taxon>
    </lineage>
</organism>
<dbReference type="AlphaFoldDB" id="A0A8X6FII8"/>
<sequence>MFFDVDVHDCFEKDKHAVMPPKVLYLICFLEAHRMKSIMSVIFKDRSIFSLS</sequence>
<reference evidence="1" key="1">
    <citation type="submission" date="2020-07" db="EMBL/GenBank/DDBJ databases">
        <title>Multicomponent nature underlies the extraordinary mechanical properties of spider dragline silk.</title>
        <authorList>
            <person name="Kono N."/>
            <person name="Nakamura H."/>
            <person name="Mori M."/>
            <person name="Yoshida Y."/>
            <person name="Ohtoshi R."/>
            <person name="Malay A.D."/>
            <person name="Moran D.A.P."/>
            <person name="Tomita M."/>
            <person name="Numata K."/>
            <person name="Arakawa K."/>
        </authorList>
    </citation>
    <scope>NUCLEOTIDE SEQUENCE</scope>
</reference>
<gene>
    <name evidence="1" type="ORF">TNCT_333721</name>
</gene>
<dbReference type="Proteomes" id="UP000887116">
    <property type="component" value="Unassembled WGS sequence"/>
</dbReference>
<protein>
    <submittedName>
        <fullName evidence="1">Uncharacterized protein</fullName>
    </submittedName>
</protein>
<feature type="non-terminal residue" evidence="1">
    <location>
        <position position="52"/>
    </location>
</feature>
<comment type="caution">
    <text evidence="1">The sequence shown here is derived from an EMBL/GenBank/DDBJ whole genome shotgun (WGS) entry which is preliminary data.</text>
</comment>
<name>A0A8X6FII8_TRICU</name>